<evidence type="ECO:0000313" key="3">
    <source>
        <dbReference type="EMBL" id="PCH39943.1"/>
    </source>
</evidence>
<feature type="region of interest" description="Disordered" evidence="2">
    <location>
        <begin position="41"/>
        <end position="105"/>
    </location>
</feature>
<dbReference type="EMBL" id="KB468053">
    <property type="protein sequence ID" value="PCH39943.1"/>
    <property type="molecule type" value="Genomic_DNA"/>
</dbReference>
<reference evidence="3 4" key="1">
    <citation type="journal article" date="2012" name="Science">
        <title>The Paleozoic origin of enzymatic lignin decomposition reconstructed from 31 fungal genomes.</title>
        <authorList>
            <person name="Floudas D."/>
            <person name="Binder M."/>
            <person name="Riley R."/>
            <person name="Barry K."/>
            <person name="Blanchette R.A."/>
            <person name="Henrissat B."/>
            <person name="Martinez A.T."/>
            <person name="Otillar R."/>
            <person name="Spatafora J.W."/>
            <person name="Yadav J.S."/>
            <person name="Aerts A."/>
            <person name="Benoit I."/>
            <person name="Boyd A."/>
            <person name="Carlson A."/>
            <person name="Copeland A."/>
            <person name="Coutinho P.M."/>
            <person name="de Vries R.P."/>
            <person name="Ferreira P."/>
            <person name="Findley K."/>
            <person name="Foster B."/>
            <person name="Gaskell J."/>
            <person name="Glotzer D."/>
            <person name="Gorecki P."/>
            <person name="Heitman J."/>
            <person name="Hesse C."/>
            <person name="Hori C."/>
            <person name="Igarashi K."/>
            <person name="Jurgens J.A."/>
            <person name="Kallen N."/>
            <person name="Kersten P."/>
            <person name="Kohler A."/>
            <person name="Kuees U."/>
            <person name="Kumar T.K.A."/>
            <person name="Kuo A."/>
            <person name="LaButti K."/>
            <person name="Larrondo L.F."/>
            <person name="Lindquist E."/>
            <person name="Ling A."/>
            <person name="Lombard V."/>
            <person name="Lucas S."/>
            <person name="Lundell T."/>
            <person name="Martin R."/>
            <person name="McLaughlin D.J."/>
            <person name="Morgenstern I."/>
            <person name="Morin E."/>
            <person name="Murat C."/>
            <person name="Nagy L.G."/>
            <person name="Nolan M."/>
            <person name="Ohm R.A."/>
            <person name="Patyshakuliyeva A."/>
            <person name="Rokas A."/>
            <person name="Ruiz-Duenas F.J."/>
            <person name="Sabat G."/>
            <person name="Salamov A."/>
            <person name="Samejima M."/>
            <person name="Schmutz J."/>
            <person name="Slot J.C."/>
            <person name="St John F."/>
            <person name="Stenlid J."/>
            <person name="Sun H."/>
            <person name="Sun S."/>
            <person name="Syed K."/>
            <person name="Tsang A."/>
            <person name="Wiebenga A."/>
            <person name="Young D."/>
            <person name="Pisabarro A."/>
            <person name="Eastwood D.C."/>
            <person name="Martin F."/>
            <person name="Cullen D."/>
            <person name="Grigoriev I.V."/>
            <person name="Hibbett D.S."/>
        </authorList>
    </citation>
    <scope>NUCLEOTIDE SEQUENCE [LARGE SCALE GENOMIC DNA]</scope>
    <source>
        <strain evidence="3 4">MD-104</strain>
    </source>
</reference>
<feature type="coiled-coil region" evidence="1">
    <location>
        <begin position="450"/>
        <end position="549"/>
    </location>
</feature>
<feature type="compositionally biased region" description="Basic and acidic residues" evidence="2">
    <location>
        <begin position="68"/>
        <end position="89"/>
    </location>
</feature>
<feature type="coiled-coil region" evidence="1">
    <location>
        <begin position="158"/>
        <end position="185"/>
    </location>
</feature>
<feature type="compositionally biased region" description="Polar residues" evidence="2">
    <location>
        <begin position="58"/>
        <end position="67"/>
    </location>
</feature>
<gene>
    <name evidence="3" type="ORF">WOLCODRAFT_161975</name>
</gene>
<name>A0A2H3JJ88_WOLCO</name>
<dbReference type="PANTHER" id="PTHR43941:SF1">
    <property type="entry name" value="STRUCTURAL MAINTENANCE OF CHROMOSOMES PROTEIN 2"/>
    <property type="match status" value="1"/>
</dbReference>
<dbReference type="Gene3D" id="1.20.5.340">
    <property type="match status" value="1"/>
</dbReference>
<sequence length="565" mass="61422">MTTTVGPRKLPTSRTSIFSRLSIARSSPSEASLSDVTSVRLSGSPASSVVDLPAVQDGTASRGSVNGRNDRSRLHARESRSSSESKESIGTKGVPNGRAVPNGTAARTNGVAHVVKPSEGFQRRKADGNPAPYSTRIRDLESALSASRTDTESTQTALRASEDARAALEEQLASVQSQLSDAEATIAEGRDAYTTLEARVELLETGLQERAATGRRMAWLHVRMLVLLKRLYDGRVNERAQWAALSQELNDAKATINGQDALVTTLRSRISSAEAETQNAQALQLSLQDTLDATSAKYEHADAARLDAEARLREAETQCQELDAQVSAKSTALQDVAARLDGLTTAFAQAQEESYSAIASAEERALEVEESARATLALIKRAVERAEQVVKPDAATDTNSDVYLRVDKTSGGQSDFLILATASWESGANAEARDLQHPLADRIDMLTTWINSLRKHADDQSARVVELEQHISSVTQPTTDTSSQEELEALRARISAAERERKQAIAQTLRLAEAASEADGEAISCREELMSLRTEYDLLRRHFEQLRREINTRWRTKANAGCGVQ</sequence>
<feature type="coiled-coil region" evidence="1">
    <location>
        <begin position="298"/>
        <end position="353"/>
    </location>
</feature>
<evidence type="ECO:0000256" key="2">
    <source>
        <dbReference type="SAM" id="MobiDB-lite"/>
    </source>
</evidence>
<keyword evidence="4" id="KW-1185">Reference proteome</keyword>
<dbReference type="Proteomes" id="UP000218811">
    <property type="component" value="Unassembled WGS sequence"/>
</dbReference>
<dbReference type="AlphaFoldDB" id="A0A2H3JJ88"/>
<evidence type="ECO:0000256" key="1">
    <source>
        <dbReference type="SAM" id="Coils"/>
    </source>
</evidence>
<dbReference type="Gene3D" id="1.10.287.1490">
    <property type="match status" value="1"/>
</dbReference>
<accession>A0A2H3JJ88</accession>
<keyword evidence="1" id="KW-0175">Coiled coil</keyword>
<evidence type="ECO:0000313" key="4">
    <source>
        <dbReference type="Proteomes" id="UP000218811"/>
    </source>
</evidence>
<dbReference type="PANTHER" id="PTHR43941">
    <property type="entry name" value="STRUCTURAL MAINTENANCE OF CHROMOSOMES PROTEIN 2"/>
    <property type="match status" value="1"/>
</dbReference>
<proteinExistence type="predicted"/>
<organism evidence="3 4">
    <name type="scientific">Wolfiporia cocos (strain MD-104)</name>
    <name type="common">Brown rot fungus</name>
    <dbReference type="NCBI Taxonomy" id="742152"/>
    <lineage>
        <taxon>Eukaryota</taxon>
        <taxon>Fungi</taxon>
        <taxon>Dikarya</taxon>
        <taxon>Basidiomycota</taxon>
        <taxon>Agaricomycotina</taxon>
        <taxon>Agaricomycetes</taxon>
        <taxon>Polyporales</taxon>
        <taxon>Phaeolaceae</taxon>
        <taxon>Wolfiporia</taxon>
    </lineage>
</organism>
<protein>
    <submittedName>
        <fullName evidence="3">Uncharacterized protein</fullName>
    </submittedName>
</protein>
<dbReference type="SUPFAM" id="SSF57997">
    <property type="entry name" value="Tropomyosin"/>
    <property type="match status" value="1"/>
</dbReference>